<organism evidence="1 2">
    <name type="scientific">Pristionchus pacificus</name>
    <name type="common">Parasitic nematode worm</name>
    <dbReference type="NCBI Taxonomy" id="54126"/>
    <lineage>
        <taxon>Eukaryota</taxon>
        <taxon>Metazoa</taxon>
        <taxon>Ecdysozoa</taxon>
        <taxon>Nematoda</taxon>
        <taxon>Chromadorea</taxon>
        <taxon>Rhabditida</taxon>
        <taxon>Rhabditina</taxon>
        <taxon>Diplogasteromorpha</taxon>
        <taxon>Diplogasteroidea</taxon>
        <taxon>Neodiplogasteridae</taxon>
        <taxon>Pristionchus</taxon>
    </lineage>
</organism>
<dbReference type="AlphaFoldDB" id="A0A2A6CPX8"/>
<gene>
    <name evidence="1" type="primary">WBGene00100427</name>
</gene>
<evidence type="ECO:0000313" key="2">
    <source>
        <dbReference type="Proteomes" id="UP000005239"/>
    </source>
</evidence>
<accession>A0A8R1YB02</accession>
<dbReference type="Proteomes" id="UP000005239">
    <property type="component" value="Unassembled WGS sequence"/>
</dbReference>
<sequence length="100" mass="10824">MYLSLLIATVFLYGVHAAKETPDILSCASQIEGRVGGESNAKVKSTVEQLLWSVKTGDFASAQKALRETDEVDRTASINKYMVDACGSMKTCMVCPLQMA</sequence>
<reference evidence="1" key="2">
    <citation type="submission" date="2022-06" db="UniProtKB">
        <authorList>
            <consortium name="EnsemblMetazoa"/>
        </authorList>
    </citation>
    <scope>IDENTIFICATION</scope>
    <source>
        <strain evidence="1">PS312</strain>
    </source>
</reference>
<keyword evidence="2" id="KW-1185">Reference proteome</keyword>
<proteinExistence type="predicted"/>
<accession>A0A2A6CPX8</accession>
<name>A0A2A6CPX8_PRIPA</name>
<protein>
    <submittedName>
        <fullName evidence="1">Uncharacterized protein</fullName>
    </submittedName>
</protein>
<evidence type="ECO:0000313" key="1">
    <source>
        <dbReference type="EnsemblMetazoa" id="PPA10873.1"/>
    </source>
</evidence>
<dbReference type="EnsemblMetazoa" id="PPA10873.1">
    <property type="protein sequence ID" value="PPA10873.1"/>
    <property type="gene ID" value="WBGene00100427"/>
</dbReference>
<reference evidence="2" key="1">
    <citation type="journal article" date="2008" name="Nat. Genet.">
        <title>The Pristionchus pacificus genome provides a unique perspective on nematode lifestyle and parasitism.</title>
        <authorList>
            <person name="Dieterich C."/>
            <person name="Clifton S.W."/>
            <person name="Schuster L.N."/>
            <person name="Chinwalla A."/>
            <person name="Delehaunty K."/>
            <person name="Dinkelacker I."/>
            <person name="Fulton L."/>
            <person name="Fulton R."/>
            <person name="Godfrey J."/>
            <person name="Minx P."/>
            <person name="Mitreva M."/>
            <person name="Roeseler W."/>
            <person name="Tian H."/>
            <person name="Witte H."/>
            <person name="Yang S.P."/>
            <person name="Wilson R.K."/>
            <person name="Sommer R.J."/>
        </authorList>
    </citation>
    <scope>NUCLEOTIDE SEQUENCE [LARGE SCALE GENOMIC DNA]</scope>
    <source>
        <strain evidence="2">PS312</strain>
    </source>
</reference>